<evidence type="ECO:0000313" key="3">
    <source>
        <dbReference type="Proteomes" id="UP001283361"/>
    </source>
</evidence>
<gene>
    <name evidence="2" type="ORF">RRG08_027290</name>
</gene>
<feature type="region of interest" description="Disordered" evidence="1">
    <location>
        <begin position="50"/>
        <end position="123"/>
    </location>
</feature>
<dbReference type="AlphaFoldDB" id="A0AAE1AZJ2"/>
<accession>A0AAE1AZJ2</accession>
<protein>
    <submittedName>
        <fullName evidence="2">Uncharacterized protein</fullName>
    </submittedName>
</protein>
<evidence type="ECO:0000313" key="2">
    <source>
        <dbReference type="EMBL" id="KAK3795732.1"/>
    </source>
</evidence>
<dbReference type="EMBL" id="JAWDGP010001001">
    <property type="protein sequence ID" value="KAK3795732.1"/>
    <property type="molecule type" value="Genomic_DNA"/>
</dbReference>
<sequence>MSGGSEQTHRSVMSAAVANAWRHRTVPYICQERSSGPSLAALTRTETISIAEQWPRPRGSEQNRKSIRSGAMANAWRKRTEPQASQERSSGLGLTVTDRTRRHSGAKRWPRPGGSEHYWHRLV</sequence>
<comment type="caution">
    <text evidence="2">The sequence shown here is derived from an EMBL/GenBank/DDBJ whole genome shotgun (WGS) entry which is preliminary data.</text>
</comment>
<organism evidence="2 3">
    <name type="scientific">Elysia crispata</name>
    <name type="common">lettuce slug</name>
    <dbReference type="NCBI Taxonomy" id="231223"/>
    <lineage>
        <taxon>Eukaryota</taxon>
        <taxon>Metazoa</taxon>
        <taxon>Spiralia</taxon>
        <taxon>Lophotrochozoa</taxon>
        <taxon>Mollusca</taxon>
        <taxon>Gastropoda</taxon>
        <taxon>Heterobranchia</taxon>
        <taxon>Euthyneura</taxon>
        <taxon>Panpulmonata</taxon>
        <taxon>Sacoglossa</taxon>
        <taxon>Placobranchoidea</taxon>
        <taxon>Plakobranchidae</taxon>
        <taxon>Elysia</taxon>
    </lineage>
</organism>
<evidence type="ECO:0000256" key="1">
    <source>
        <dbReference type="SAM" id="MobiDB-lite"/>
    </source>
</evidence>
<name>A0AAE1AZJ2_9GAST</name>
<feature type="compositionally biased region" description="Basic residues" evidence="1">
    <location>
        <begin position="100"/>
        <end position="110"/>
    </location>
</feature>
<proteinExistence type="predicted"/>
<dbReference type="Proteomes" id="UP001283361">
    <property type="component" value="Unassembled WGS sequence"/>
</dbReference>
<keyword evidence="3" id="KW-1185">Reference proteome</keyword>
<reference evidence="2" key="1">
    <citation type="journal article" date="2023" name="G3 (Bethesda)">
        <title>A reference genome for the long-term kleptoplast-retaining sea slug Elysia crispata morphotype clarki.</title>
        <authorList>
            <person name="Eastman K.E."/>
            <person name="Pendleton A.L."/>
            <person name="Shaikh M.A."/>
            <person name="Suttiyut T."/>
            <person name="Ogas R."/>
            <person name="Tomko P."/>
            <person name="Gavelis G."/>
            <person name="Widhalm J.R."/>
            <person name="Wisecaver J.H."/>
        </authorList>
    </citation>
    <scope>NUCLEOTIDE SEQUENCE</scope>
    <source>
        <strain evidence="2">ECLA1</strain>
    </source>
</reference>